<feature type="compositionally biased region" description="Polar residues" evidence="1">
    <location>
        <begin position="203"/>
        <end position="215"/>
    </location>
</feature>
<organism evidence="2 3">
    <name type="scientific">Athelia psychrophila</name>
    <dbReference type="NCBI Taxonomy" id="1759441"/>
    <lineage>
        <taxon>Eukaryota</taxon>
        <taxon>Fungi</taxon>
        <taxon>Dikarya</taxon>
        <taxon>Basidiomycota</taxon>
        <taxon>Agaricomycotina</taxon>
        <taxon>Agaricomycetes</taxon>
        <taxon>Agaricomycetidae</taxon>
        <taxon>Atheliales</taxon>
        <taxon>Atheliaceae</taxon>
        <taxon>Athelia</taxon>
    </lineage>
</organism>
<dbReference type="AlphaFoldDB" id="A0A167W0G0"/>
<reference evidence="2 3" key="1">
    <citation type="journal article" date="2016" name="Mol. Biol. Evol.">
        <title>Comparative Genomics of Early-Diverging Mushroom-Forming Fungi Provides Insights into the Origins of Lignocellulose Decay Capabilities.</title>
        <authorList>
            <person name="Nagy L.G."/>
            <person name="Riley R."/>
            <person name="Tritt A."/>
            <person name="Adam C."/>
            <person name="Daum C."/>
            <person name="Floudas D."/>
            <person name="Sun H."/>
            <person name="Yadav J.S."/>
            <person name="Pangilinan J."/>
            <person name="Larsson K.H."/>
            <person name="Matsuura K."/>
            <person name="Barry K."/>
            <person name="Labutti K."/>
            <person name="Kuo R."/>
            <person name="Ohm R.A."/>
            <person name="Bhattacharya S.S."/>
            <person name="Shirouzu T."/>
            <person name="Yoshinaga Y."/>
            <person name="Martin F.M."/>
            <person name="Grigoriev I.V."/>
            <person name="Hibbett D.S."/>
        </authorList>
    </citation>
    <scope>NUCLEOTIDE SEQUENCE [LARGE SCALE GENOMIC DNA]</scope>
    <source>
        <strain evidence="2 3">CBS 109695</strain>
    </source>
</reference>
<evidence type="ECO:0000256" key="1">
    <source>
        <dbReference type="SAM" id="MobiDB-lite"/>
    </source>
</evidence>
<sequence>MSVCEEAPLMEGLVVGSVKNVGDAICISAEGHESWLYRLDNSNSSGGFWGNVKGSFLKEVSAVWVSSLSLKARLPVCFRGIGKRGCHSSQDAIVLAIAYIHSLLLESTLTIHGSIFIRSVVVILRLCCNYRLKFQHEDGWRHIKRTQGLRGIRGLGRWYKLKRLTGQQEVPFHPTGYTLQHYYCFIHLISSNSPHSEMSNSPTTGTPRHNTQAGKSKQKPGSTKKRKMGDKNELDRI</sequence>
<evidence type="ECO:0000313" key="3">
    <source>
        <dbReference type="Proteomes" id="UP000076532"/>
    </source>
</evidence>
<dbReference type="EMBL" id="KV417832">
    <property type="protein sequence ID" value="KZP05561.1"/>
    <property type="molecule type" value="Genomic_DNA"/>
</dbReference>
<protein>
    <submittedName>
        <fullName evidence="2">Uncharacterized protein</fullName>
    </submittedName>
</protein>
<dbReference type="Proteomes" id="UP000076532">
    <property type="component" value="Unassembled WGS sequence"/>
</dbReference>
<feature type="compositionally biased region" description="Basic residues" evidence="1">
    <location>
        <begin position="216"/>
        <end position="228"/>
    </location>
</feature>
<keyword evidence="3" id="KW-1185">Reference proteome</keyword>
<feature type="region of interest" description="Disordered" evidence="1">
    <location>
        <begin position="195"/>
        <end position="237"/>
    </location>
</feature>
<gene>
    <name evidence="2" type="ORF">FIBSPDRAFT_903441</name>
</gene>
<name>A0A167W0G0_9AGAM</name>
<proteinExistence type="predicted"/>
<evidence type="ECO:0000313" key="2">
    <source>
        <dbReference type="EMBL" id="KZP05561.1"/>
    </source>
</evidence>
<accession>A0A167W0G0</accession>